<name>A0ABM7RUB8_9PSED</name>
<dbReference type="RefSeq" id="WP_096513246.1">
    <property type="nucleotide sequence ID" value="NZ_AP017423.2"/>
</dbReference>
<gene>
    <name evidence="1" type="ORF">LAB08_R10030</name>
</gene>
<evidence type="ECO:0000313" key="1">
    <source>
        <dbReference type="EMBL" id="BCX66387.1"/>
    </source>
</evidence>
<accession>A0ABM7RUB8</accession>
<evidence type="ECO:0000313" key="2">
    <source>
        <dbReference type="Proteomes" id="UP000218595"/>
    </source>
</evidence>
<sequence length="1856" mass="208911">MTTRFFSDLSTLSSLALPAQTPLPLPLDESLFLRASARWRESREGLRELLAASPSVRDSIDQLLRQKMDLDGKRVGLRFAATDAQPEHFVSLTDACAFVLQHPVLETTLDQRCRVDGLDQAHALSSLTPLQLLARLKTLEPEQSHGERWISFWNSRAPDMAVSRQQRVIQLYRDHFEAAAHMAYAQKILTADQLKPLLLLLDLPAGALTLDDQPVNTEQLALVLKNRSKVKLTGAWVISTGDAVKSGQWLYLPSRPLAIQRFNQRSDMEDWLSRQSLVPAGLPPDNLNFEYTAKTDPLTVGASDLFAAHHQSQITLLRAGTRGKTGLAQHGAQSLAQADMVDRQKTAFFFASPPKLEGASATGDTDESSLFGSLYADIPWSRRQAALSKQRDALETWVQSLDENQDLQSFQTLINTLETAEQTADTAATVLLNLSRSQDSTRFQNELTALHSAHKAGLHAEVALQLALGQLSDDEGSSIKALLDTPDDPGTSVAASLTLSMTETDGDKSTVTATAVNGAFIVTQAPVLTDADLPHSVLLYWMGNGGGLQRFDNLRELERQLLKIQDRKNGMRLQLNKINDDALQYSLNQLTQDFETQADTVRQSHPEPEQAAQVTEKLDILRKRALATLQVPVNAARSLASAQMLEQHRSGTLASSLPDWLRTLKQPDRTRLKRLIEAYILAMRQSHRLMTNALEPRDDFTRKHLHARLRKDFSLKGHFEVRLNLPDSVTWEKRYSATPAGKMETSVMVPGAKRSTMSLVELAQLNIDNVQSVQQDSLSQRLVFMQLEVTAADAAERIRLLNGVKLPYLRKTLPELDLPKAYEKLILDAFLGTPDEPVFVKEHRRESLIEPWRLMLKLQGECSRLQTQISNDELKILNIAINADTPEAWRTDGKRVVLLPAKLTVGGKDTPNEGPVDLAGVSFIQEQISGITLLYLPDSPDGQFLRRYDSLESARTALYNLCMNDKWVSYLAGRALEGNVRGHENRIKQALVKHFDALIGVGVQWPATTSLATYLLNVHMGRLIEAHRNTSRSNDALYLERHALEGPRAFNYMKMALGVVPFVGTAIALYDAWTAANRAVAAFLRGDAGDGLTELQSVLMSLIDAAMDLIPGEASTSALSRTARSLTRTRQLHDLTSNVATLHQASQRQARHLVQRFAGYEYEKPIALYDLQPATHGLYRGIYRHADGDFIERQGRIFQVELSTDSRNWRLKGTAQKTYKQPIALDETGHWDTYFGVHGVAFEGGGLGGGNLLGHLADTLDPIWPRAIRERLPRWWVDEAFRRQHALTEGADNLSDQIAQRVKHTDQVLNTYNTTPPANRSAALLQQVETACITDIELAERYFQTLTDLLPLTHGNKRRTLVDFRSNAALLLADRYKHRLFVANHRTIPMMDSIDASIQRLDSTPATELSHRLKTLEDIRKLRLEMVKEFDRVNAHLRDLNHWYQRITVNAQKAELTQEVTLLNARLNEANILYLRTGNLLEMVTRYDTSNDLSWFFLQNQARAIRDRVDRSLFTQHSLPEVSTTKTQRNQILQACIEDYTQFRRDMNAWTASYPQHFHLETVPLLMDGIEKMTERARKAIDLPAPAVPAGQISKKVFTTESDQLLIGVEHWEPTTQKRQYTLTGQGGYEEIWEQGSNGKFRLLNPPSSPSHSAHKDLDSLLADARRRLQSLDTYQARVQAYADQDMLPVDLEHLMLSEANELTRRALGIEEIAPRNALVQQLRDKANELIGTGRTLRTRQSLLSKKPTDGMLDDLVSHNAVEIRKTNPIKNLGKRRDGRMDYMQEYEVWDVTQTPPKVLWYAHFHYAKAKPEFSGFEKAHLKLPEHRFMTHADNAELPYADIGKRSAALPHFENL</sequence>
<reference evidence="1 2" key="1">
    <citation type="submission" date="2016-04" db="EMBL/GenBank/DDBJ databases">
        <title>Complete genome sequence of Pseudomonas sp. LAB-08 isolated from TCE contaminated aquifer soil.</title>
        <authorList>
            <person name="Dohra H."/>
            <person name="Suzuki K."/>
            <person name="Fatma A."/>
            <person name="Inuzuka Y."/>
            <person name="Honjo M."/>
            <person name="Tashiro Y."/>
            <person name="Futamata H."/>
        </authorList>
    </citation>
    <scope>NUCLEOTIDE SEQUENCE [LARGE SCALE GENOMIC DNA]</scope>
    <source>
        <strain evidence="1 2">LAB-08</strain>
    </source>
</reference>
<evidence type="ECO:0008006" key="3">
    <source>
        <dbReference type="Google" id="ProtNLM"/>
    </source>
</evidence>
<proteinExistence type="predicted"/>
<organism evidence="1 2">
    <name type="scientific">Pseudomonas izuensis</name>
    <dbReference type="NCBI Taxonomy" id="2684212"/>
    <lineage>
        <taxon>Bacteria</taxon>
        <taxon>Pseudomonadati</taxon>
        <taxon>Pseudomonadota</taxon>
        <taxon>Gammaproteobacteria</taxon>
        <taxon>Pseudomonadales</taxon>
        <taxon>Pseudomonadaceae</taxon>
        <taxon>Pseudomonas</taxon>
    </lineage>
</organism>
<dbReference type="Proteomes" id="UP000218595">
    <property type="component" value="Chromosome"/>
</dbReference>
<protein>
    <recommendedName>
        <fullName evidence="3">C-terminal region of Pasteurella multocida toxin residues 569-1285</fullName>
    </recommendedName>
</protein>
<dbReference type="EMBL" id="AP017423">
    <property type="protein sequence ID" value="BCX66387.1"/>
    <property type="molecule type" value="Genomic_DNA"/>
</dbReference>
<keyword evidence="2" id="KW-1185">Reference proteome</keyword>